<evidence type="ECO:0000256" key="1">
    <source>
        <dbReference type="SAM" id="MobiDB-lite"/>
    </source>
</evidence>
<dbReference type="Proteomes" id="UP000314294">
    <property type="component" value="Unassembled WGS sequence"/>
</dbReference>
<sequence length="74" mass="8207">MDKRNRSQNALRRAAMGERAFEKVHDLPMAAGAVLTRSPPRGPARFLRSCVPGVSHDTGPRPDDCRGHRDTEAR</sequence>
<feature type="region of interest" description="Disordered" evidence="1">
    <location>
        <begin position="50"/>
        <end position="74"/>
    </location>
</feature>
<dbReference type="AlphaFoldDB" id="A0A4Z2F8M0"/>
<keyword evidence="3" id="KW-1185">Reference proteome</keyword>
<feature type="compositionally biased region" description="Basic and acidic residues" evidence="1">
    <location>
        <begin position="58"/>
        <end position="74"/>
    </location>
</feature>
<protein>
    <submittedName>
        <fullName evidence="2">Uncharacterized protein</fullName>
    </submittedName>
</protein>
<dbReference type="EMBL" id="SRLO01001527">
    <property type="protein sequence ID" value="TNN37144.1"/>
    <property type="molecule type" value="Genomic_DNA"/>
</dbReference>
<name>A0A4Z2F8M0_9TELE</name>
<evidence type="ECO:0000313" key="3">
    <source>
        <dbReference type="Proteomes" id="UP000314294"/>
    </source>
</evidence>
<accession>A0A4Z2F8M0</accession>
<reference evidence="2 3" key="1">
    <citation type="submission" date="2019-03" db="EMBL/GenBank/DDBJ databases">
        <title>First draft genome of Liparis tanakae, snailfish: a comprehensive survey of snailfish specific genes.</title>
        <authorList>
            <person name="Kim W."/>
            <person name="Song I."/>
            <person name="Jeong J.-H."/>
            <person name="Kim D."/>
            <person name="Kim S."/>
            <person name="Ryu S."/>
            <person name="Song J.Y."/>
            <person name="Lee S.K."/>
        </authorList>
    </citation>
    <scope>NUCLEOTIDE SEQUENCE [LARGE SCALE GENOMIC DNA]</scope>
    <source>
        <tissue evidence="2">Muscle</tissue>
    </source>
</reference>
<proteinExistence type="predicted"/>
<gene>
    <name evidence="2" type="ORF">EYF80_052688</name>
</gene>
<comment type="caution">
    <text evidence="2">The sequence shown here is derived from an EMBL/GenBank/DDBJ whole genome shotgun (WGS) entry which is preliminary data.</text>
</comment>
<organism evidence="2 3">
    <name type="scientific">Liparis tanakae</name>
    <name type="common">Tanaka's snailfish</name>
    <dbReference type="NCBI Taxonomy" id="230148"/>
    <lineage>
        <taxon>Eukaryota</taxon>
        <taxon>Metazoa</taxon>
        <taxon>Chordata</taxon>
        <taxon>Craniata</taxon>
        <taxon>Vertebrata</taxon>
        <taxon>Euteleostomi</taxon>
        <taxon>Actinopterygii</taxon>
        <taxon>Neopterygii</taxon>
        <taxon>Teleostei</taxon>
        <taxon>Neoteleostei</taxon>
        <taxon>Acanthomorphata</taxon>
        <taxon>Eupercaria</taxon>
        <taxon>Perciformes</taxon>
        <taxon>Cottioidei</taxon>
        <taxon>Cottales</taxon>
        <taxon>Liparidae</taxon>
        <taxon>Liparis</taxon>
    </lineage>
</organism>
<evidence type="ECO:0000313" key="2">
    <source>
        <dbReference type="EMBL" id="TNN37144.1"/>
    </source>
</evidence>